<gene>
    <name evidence="2" type="ORF">GGQ55_002027</name>
</gene>
<reference evidence="2 3" key="1">
    <citation type="submission" date="2020-07" db="EMBL/GenBank/DDBJ databases">
        <title>Sequencing the genomes of 1000 actinobacteria strains.</title>
        <authorList>
            <person name="Klenk H.-P."/>
        </authorList>
    </citation>
    <scope>NUCLEOTIDE SEQUENCE [LARGE SCALE GENOMIC DNA]</scope>
    <source>
        <strain evidence="2 3">DSM 104001</strain>
    </source>
</reference>
<sequence>MTAQTPALPFPVTPRRPGDPEADLTGFTLIHRALRAGTRDLAVAATAIAAGASCRASRRDAYVAFATEVLHEIHLHHTREDDVLWPVIAASAGAVVDLEPLTDDHTELHAVLARAEEALTAFAGATDVRAAAAPLGAVLTEMADLLDEHIVEEEAEVFPVIRAHVSAKDFAACEKRFQKGSGPKHMMFVLPWIIAQCSPAERAEVLAIAPAPLKVLLRLGEGRWQRRRALVVGA</sequence>
<dbReference type="CDD" id="cd12108">
    <property type="entry name" value="Hr-like"/>
    <property type="match status" value="1"/>
</dbReference>
<comment type="caution">
    <text evidence="2">The sequence shown here is derived from an EMBL/GenBank/DDBJ whole genome shotgun (WGS) entry which is preliminary data.</text>
</comment>
<keyword evidence="3" id="KW-1185">Reference proteome</keyword>
<accession>A0A853CFF3</accession>
<proteinExistence type="predicted"/>
<dbReference type="InterPro" id="IPR012312">
    <property type="entry name" value="Hemerythrin-like"/>
</dbReference>
<dbReference type="Gene3D" id="1.20.120.520">
    <property type="entry name" value="nmb1532 protein domain like"/>
    <property type="match status" value="1"/>
</dbReference>
<name>A0A853CFF3_9ACTN</name>
<dbReference type="RefSeq" id="WP_179716351.1">
    <property type="nucleotide sequence ID" value="NZ_JACBZT010000001.1"/>
</dbReference>
<dbReference type="Proteomes" id="UP000541969">
    <property type="component" value="Unassembled WGS sequence"/>
</dbReference>
<evidence type="ECO:0000313" key="3">
    <source>
        <dbReference type="Proteomes" id="UP000541969"/>
    </source>
</evidence>
<protein>
    <submittedName>
        <fullName evidence="2">Iron-sulfur cluster repair protein YtfE (RIC family)</fullName>
    </submittedName>
</protein>
<dbReference type="EMBL" id="JACBZT010000001">
    <property type="protein sequence ID" value="NYJ05749.1"/>
    <property type="molecule type" value="Genomic_DNA"/>
</dbReference>
<evidence type="ECO:0000259" key="1">
    <source>
        <dbReference type="Pfam" id="PF01814"/>
    </source>
</evidence>
<dbReference type="Pfam" id="PF01814">
    <property type="entry name" value="Hemerythrin"/>
    <property type="match status" value="1"/>
</dbReference>
<dbReference type="AlphaFoldDB" id="A0A853CFF3"/>
<organism evidence="2 3">
    <name type="scientific">Petropleomorpha daqingensis</name>
    <dbReference type="NCBI Taxonomy" id="2026353"/>
    <lineage>
        <taxon>Bacteria</taxon>
        <taxon>Bacillati</taxon>
        <taxon>Actinomycetota</taxon>
        <taxon>Actinomycetes</taxon>
        <taxon>Geodermatophilales</taxon>
        <taxon>Geodermatophilaceae</taxon>
        <taxon>Petropleomorpha</taxon>
    </lineage>
</organism>
<evidence type="ECO:0000313" key="2">
    <source>
        <dbReference type="EMBL" id="NYJ05749.1"/>
    </source>
</evidence>
<feature type="domain" description="Hemerythrin-like" evidence="1">
    <location>
        <begin position="30"/>
        <end position="160"/>
    </location>
</feature>